<name>C4J165_MAIZE</name>
<evidence type="ECO:0000313" key="1">
    <source>
        <dbReference type="EMBL" id="ACR34915.1"/>
    </source>
</evidence>
<accession>C4J165</accession>
<reference evidence="1" key="1">
    <citation type="journal article" date="2009" name="PLoS Genet.">
        <title>Sequencing, mapping, and analysis of 27,455 maize full-length cDNAs.</title>
        <authorList>
            <person name="Soderlund C."/>
            <person name="Descour A."/>
            <person name="Kudrna D."/>
            <person name="Bomhoff M."/>
            <person name="Boyd L."/>
            <person name="Currie J."/>
            <person name="Angelova A."/>
            <person name="Collura K."/>
            <person name="Wissotski M."/>
            <person name="Ashley E."/>
            <person name="Morrow D."/>
            <person name="Fernandes J."/>
            <person name="Walbot V."/>
            <person name="Yu Y."/>
        </authorList>
    </citation>
    <scope>NUCLEOTIDE SEQUENCE</scope>
    <source>
        <strain evidence="1">B73</strain>
    </source>
</reference>
<protein>
    <submittedName>
        <fullName evidence="1">Uncharacterized protein</fullName>
    </submittedName>
</protein>
<dbReference type="AlphaFoldDB" id="C4J165"/>
<dbReference type="EMBL" id="BT084562">
    <property type="protein sequence ID" value="ACR34915.1"/>
    <property type="molecule type" value="mRNA"/>
</dbReference>
<sequence length="99" mass="11438">MWTILYKPQALTDMQSYCSLNRCRCIATNLCLYTWELTEYACCFSSVPQWSSHCVWCQVRPTTSELLSLTKPTDINLACQISLVTNPTAPRRADYNFTR</sequence>
<organism evidence="1">
    <name type="scientific">Zea mays</name>
    <name type="common">Maize</name>
    <dbReference type="NCBI Taxonomy" id="4577"/>
    <lineage>
        <taxon>Eukaryota</taxon>
        <taxon>Viridiplantae</taxon>
        <taxon>Streptophyta</taxon>
        <taxon>Embryophyta</taxon>
        <taxon>Tracheophyta</taxon>
        <taxon>Spermatophyta</taxon>
        <taxon>Magnoliopsida</taxon>
        <taxon>Liliopsida</taxon>
        <taxon>Poales</taxon>
        <taxon>Poaceae</taxon>
        <taxon>PACMAD clade</taxon>
        <taxon>Panicoideae</taxon>
        <taxon>Andropogonodae</taxon>
        <taxon>Andropogoneae</taxon>
        <taxon>Tripsacinae</taxon>
        <taxon>Zea</taxon>
    </lineage>
</organism>
<proteinExistence type="evidence at transcript level"/>
<reference evidence="1" key="2">
    <citation type="submission" date="2012-06" db="EMBL/GenBank/DDBJ databases">
        <authorList>
            <person name="Yu Y."/>
            <person name="Currie J."/>
            <person name="Lomeli R."/>
            <person name="Angelova A."/>
            <person name="Collura K."/>
            <person name="Wissotski M."/>
            <person name="Campos D."/>
            <person name="Kudrna D."/>
            <person name="Golser W."/>
            <person name="Ashely E."/>
            <person name="Descour A."/>
            <person name="Fernandes J."/>
            <person name="Soderlund C."/>
            <person name="Walbot V."/>
        </authorList>
    </citation>
    <scope>NUCLEOTIDE SEQUENCE</scope>
    <source>
        <strain evidence="1">B73</strain>
    </source>
</reference>